<organism evidence="5 6">
    <name type="scientific">Gracilibacillus oryzae</name>
    <dbReference type="NCBI Taxonomy" id="1672701"/>
    <lineage>
        <taxon>Bacteria</taxon>
        <taxon>Bacillati</taxon>
        <taxon>Bacillota</taxon>
        <taxon>Bacilli</taxon>
        <taxon>Bacillales</taxon>
        <taxon>Bacillaceae</taxon>
        <taxon>Gracilibacillus</taxon>
    </lineage>
</organism>
<dbReference type="Pfam" id="PF00483">
    <property type="entry name" value="NTP_transferase"/>
    <property type="match status" value="1"/>
</dbReference>
<dbReference type="SUPFAM" id="SSF53448">
    <property type="entry name" value="Nucleotide-diphospho-sugar transferases"/>
    <property type="match status" value="1"/>
</dbReference>
<dbReference type="NCBIfam" id="TIGR02092">
    <property type="entry name" value="glgD"/>
    <property type="match status" value="1"/>
</dbReference>
<dbReference type="RefSeq" id="WP_153401809.1">
    <property type="nucleotide sequence ID" value="NZ_ML762425.1"/>
</dbReference>
<dbReference type="SUPFAM" id="SSF51161">
    <property type="entry name" value="Trimeric LpxA-like enzymes"/>
    <property type="match status" value="1"/>
</dbReference>
<keyword evidence="5" id="KW-0548">Nucleotidyltransferase</keyword>
<feature type="domain" description="Nucleotidyl transferase" evidence="3">
    <location>
        <begin position="17"/>
        <end position="155"/>
    </location>
</feature>
<evidence type="ECO:0000256" key="2">
    <source>
        <dbReference type="ARBA" id="ARBA00023056"/>
    </source>
</evidence>
<dbReference type="Proteomes" id="UP000480246">
    <property type="component" value="Unassembled WGS sequence"/>
</dbReference>
<evidence type="ECO:0000256" key="1">
    <source>
        <dbReference type="ARBA" id="ARBA00010443"/>
    </source>
</evidence>
<comment type="similarity">
    <text evidence="1">Belongs to the bacterial/plant glucose-1-phosphate adenylyltransferase family.</text>
</comment>
<dbReference type="GO" id="GO:0005978">
    <property type="term" value="P:glycogen biosynthetic process"/>
    <property type="evidence" value="ECO:0007669"/>
    <property type="project" value="UniProtKB-KW"/>
</dbReference>
<dbReference type="InterPro" id="IPR011831">
    <property type="entry name" value="ADP-Glc_PPase"/>
</dbReference>
<keyword evidence="5" id="KW-0808">Transferase</keyword>
<keyword evidence="2" id="KW-0320">Glycogen biosynthesis</keyword>
<dbReference type="EMBL" id="WEID01000016">
    <property type="protein sequence ID" value="KAB8138538.1"/>
    <property type="molecule type" value="Genomic_DNA"/>
</dbReference>
<dbReference type="EC" id="2.7.7.27" evidence="5"/>
<sequence length="371" mass="41661">MNKVMGIINLAEEKNCLSELTTDRCLAAVPFAARYRLIDFALTNMVRSNVKEIAIFTHSNYRSLLTHVGSGADWDLNKRHGGLYVLPPYWQDTDINGDIDYFLHNWDYIERSKAEHLLISGSSLITNTNFDKLIQDHINKNADITFLTIKTPASPALNDTSTFQDNRQKALSTKINNVTESAFYTGIYLIKKSCLHSLIFSSGSEITSNLLIDVICSQFSLMNVQIVQHQGYSCSINSIQDYYHHSLQLLEQKNYEQLFQLSRNVTTKISNYKPAKYEQTASVKQSLISTGCRIAGNVEKSMLSRAVTVEAGATVKNSIILDHCQIKSGAYIENAIIDKFTVLSEGDIIIGDKEHPHVIGKQKNVQTVVKK</sequence>
<dbReference type="InterPro" id="IPR056818">
    <property type="entry name" value="GlmU/GlgC-like_hexapep"/>
</dbReference>
<keyword evidence="6" id="KW-1185">Reference proteome</keyword>
<dbReference type="CDD" id="cd04651">
    <property type="entry name" value="LbH_G1P_AT_C"/>
    <property type="match status" value="1"/>
</dbReference>
<feature type="domain" description="Glucose-1-phosphate adenylyltransferase/Bifunctional protein GlmU-like C-terminal hexapeptide" evidence="4">
    <location>
        <begin position="278"/>
        <end position="354"/>
    </location>
</feature>
<evidence type="ECO:0000259" key="3">
    <source>
        <dbReference type="Pfam" id="PF00483"/>
    </source>
</evidence>
<dbReference type="OrthoDB" id="9801810at2"/>
<evidence type="ECO:0000259" key="4">
    <source>
        <dbReference type="Pfam" id="PF24894"/>
    </source>
</evidence>
<name>A0A7C8L8X5_9BACI</name>
<evidence type="ECO:0000313" key="6">
    <source>
        <dbReference type="Proteomes" id="UP000480246"/>
    </source>
</evidence>
<dbReference type="AlphaFoldDB" id="A0A7C8L8X5"/>
<dbReference type="PANTHER" id="PTHR43523:SF6">
    <property type="entry name" value="GLYCOGEN BIOSYNTHESIS PROTEIN GLGD"/>
    <property type="match status" value="1"/>
</dbReference>
<dbReference type="InterPro" id="IPR029044">
    <property type="entry name" value="Nucleotide-diphossugar_trans"/>
</dbReference>
<dbReference type="Pfam" id="PF24894">
    <property type="entry name" value="Hexapep_GlmU"/>
    <property type="match status" value="1"/>
</dbReference>
<protein>
    <submittedName>
        <fullName evidence="5">Glucose-1-phosphate adenylyltransferase subunit GlgD</fullName>
        <ecNumber evidence="5">2.7.7.27</ecNumber>
    </submittedName>
</protein>
<accession>A0A7C8L8X5</accession>
<evidence type="ECO:0000313" key="5">
    <source>
        <dbReference type="EMBL" id="KAB8138538.1"/>
    </source>
</evidence>
<comment type="caution">
    <text evidence="5">The sequence shown here is derived from an EMBL/GenBank/DDBJ whole genome shotgun (WGS) entry which is preliminary data.</text>
</comment>
<dbReference type="PANTHER" id="PTHR43523">
    <property type="entry name" value="GLUCOSE-1-PHOSPHATE ADENYLYLTRANSFERASE-RELATED"/>
    <property type="match status" value="1"/>
</dbReference>
<gene>
    <name evidence="5" type="primary">glgD</name>
    <name evidence="5" type="ORF">F9U64_04500</name>
</gene>
<proteinExistence type="inferred from homology"/>
<dbReference type="Gene3D" id="2.160.10.10">
    <property type="entry name" value="Hexapeptide repeat proteins"/>
    <property type="match status" value="1"/>
</dbReference>
<dbReference type="GO" id="GO:0008878">
    <property type="term" value="F:glucose-1-phosphate adenylyltransferase activity"/>
    <property type="evidence" value="ECO:0007669"/>
    <property type="project" value="UniProtKB-EC"/>
</dbReference>
<reference evidence="5 6" key="1">
    <citation type="submission" date="2019-10" db="EMBL/GenBank/DDBJ databases">
        <title>Gracilibacillus sp. nov. isolated from rice seeds.</title>
        <authorList>
            <person name="He S."/>
        </authorList>
    </citation>
    <scope>NUCLEOTIDE SEQUENCE [LARGE SCALE GENOMIC DNA]</scope>
    <source>
        <strain evidence="5 6">TD8</strain>
    </source>
</reference>
<dbReference type="InterPro" id="IPR005835">
    <property type="entry name" value="NTP_transferase_dom"/>
</dbReference>
<dbReference type="Gene3D" id="3.90.550.10">
    <property type="entry name" value="Spore Coat Polysaccharide Biosynthesis Protein SpsA, Chain A"/>
    <property type="match status" value="1"/>
</dbReference>
<dbReference type="InterPro" id="IPR011004">
    <property type="entry name" value="Trimer_LpxA-like_sf"/>
</dbReference>
<dbReference type="InterPro" id="IPR011832">
    <property type="entry name" value="GlgDAde_trans"/>
</dbReference>